<dbReference type="PANTHER" id="PTHR33269">
    <property type="entry name" value="NADH-UBIQUINONE OXIDOREDUCTASE CHAIN 6"/>
    <property type="match status" value="1"/>
</dbReference>
<gene>
    <name evidence="2" type="ORF">UFOPK1493_01260</name>
</gene>
<feature type="transmembrane region" description="Helical" evidence="1">
    <location>
        <begin position="104"/>
        <end position="122"/>
    </location>
</feature>
<name>A0A6J6CU16_9ZZZZ</name>
<reference evidence="2" key="1">
    <citation type="submission" date="2020-05" db="EMBL/GenBank/DDBJ databases">
        <authorList>
            <person name="Chiriac C."/>
            <person name="Salcher M."/>
            <person name="Ghai R."/>
            <person name="Kavagutti S V."/>
        </authorList>
    </citation>
    <scope>NUCLEOTIDE SEQUENCE</scope>
</reference>
<keyword evidence="1" id="KW-1133">Transmembrane helix</keyword>
<dbReference type="Pfam" id="PF00499">
    <property type="entry name" value="Oxidored_q3"/>
    <property type="match status" value="1"/>
</dbReference>
<dbReference type="GO" id="GO:0008137">
    <property type="term" value="F:NADH dehydrogenase (ubiquinone) activity"/>
    <property type="evidence" value="ECO:0007669"/>
    <property type="project" value="InterPro"/>
</dbReference>
<accession>A0A6J6CU16</accession>
<dbReference type="AlphaFoldDB" id="A0A6J6CU16"/>
<sequence length="177" mass="18709">MSAVVLATDDIYVAQNIGFGIIAAVMIVGALKVVTSKNVVHAALSLVLVLAGAAAQYLLLAAEFVAVTQVLVYVGAVMVLFLFGVMLTRAKLGHEADLNNRNHLLGVPVALVMLGVIVWVLIDGFEDTRLPQGDQASPISIQAVSDSIFKPYLLPFWALSFVLLAAVIGAIVLARKD</sequence>
<dbReference type="InterPro" id="IPR042106">
    <property type="entry name" value="Nuo/plastoQ_OxRdtase_6_NuoJ"/>
</dbReference>
<dbReference type="EMBL" id="CAEZSR010000035">
    <property type="protein sequence ID" value="CAB4553693.1"/>
    <property type="molecule type" value="Genomic_DNA"/>
</dbReference>
<keyword evidence="1" id="KW-0472">Membrane</keyword>
<evidence type="ECO:0000313" key="2">
    <source>
        <dbReference type="EMBL" id="CAB4553693.1"/>
    </source>
</evidence>
<keyword evidence="1" id="KW-0812">Transmembrane</keyword>
<feature type="transmembrane region" description="Helical" evidence="1">
    <location>
        <begin position="71"/>
        <end position="92"/>
    </location>
</feature>
<dbReference type="InterPro" id="IPR001457">
    <property type="entry name" value="NADH_UbQ/plastoQ_OxRdtase_su6"/>
</dbReference>
<dbReference type="PANTHER" id="PTHR33269:SF17">
    <property type="entry name" value="NADH-UBIQUINONE OXIDOREDUCTASE CHAIN 6"/>
    <property type="match status" value="1"/>
</dbReference>
<proteinExistence type="predicted"/>
<feature type="transmembrane region" description="Helical" evidence="1">
    <location>
        <begin position="38"/>
        <end position="59"/>
    </location>
</feature>
<feature type="transmembrane region" description="Helical" evidence="1">
    <location>
        <begin position="12"/>
        <end position="31"/>
    </location>
</feature>
<evidence type="ECO:0000256" key="1">
    <source>
        <dbReference type="SAM" id="Phobius"/>
    </source>
</evidence>
<feature type="transmembrane region" description="Helical" evidence="1">
    <location>
        <begin position="154"/>
        <end position="174"/>
    </location>
</feature>
<dbReference type="Gene3D" id="1.20.120.1200">
    <property type="entry name" value="NADH-ubiquinone/plastoquinone oxidoreductase chain 6, subunit NuoJ"/>
    <property type="match status" value="1"/>
</dbReference>
<protein>
    <submittedName>
        <fullName evidence="2">Unannotated protein</fullName>
    </submittedName>
</protein>
<organism evidence="2">
    <name type="scientific">freshwater metagenome</name>
    <dbReference type="NCBI Taxonomy" id="449393"/>
    <lineage>
        <taxon>unclassified sequences</taxon>
        <taxon>metagenomes</taxon>
        <taxon>ecological metagenomes</taxon>
    </lineage>
</organism>